<reference evidence="6" key="1">
    <citation type="journal article" date="2019" name="Int. J. Syst. Evol. Microbiol.">
        <title>The Global Catalogue of Microorganisms (GCM) 10K type strain sequencing project: providing services to taxonomists for standard genome sequencing and annotation.</title>
        <authorList>
            <consortium name="The Broad Institute Genomics Platform"/>
            <consortium name="The Broad Institute Genome Sequencing Center for Infectious Disease"/>
            <person name="Wu L."/>
            <person name="Ma J."/>
        </authorList>
    </citation>
    <scope>NUCLEOTIDE SEQUENCE [LARGE SCALE GENOMIC DNA]</scope>
    <source>
        <strain evidence="6">CCUG 50213</strain>
    </source>
</reference>
<keyword evidence="3 5" id="KW-0456">Lyase</keyword>
<protein>
    <submittedName>
        <fullName evidence="5">Ureidoglycolate lyase</fullName>
        <ecNumber evidence="5">4.3.2.3</ecNumber>
    </submittedName>
</protein>
<evidence type="ECO:0000256" key="1">
    <source>
        <dbReference type="ARBA" id="ARBA00011738"/>
    </source>
</evidence>
<keyword evidence="2" id="KW-0659">Purine metabolism</keyword>
<dbReference type="InterPro" id="IPR007247">
    <property type="entry name" value="Ureidogly_lyase"/>
</dbReference>
<evidence type="ECO:0000256" key="2">
    <source>
        <dbReference type="ARBA" id="ARBA00022631"/>
    </source>
</evidence>
<name>A0ABW3TUH3_9MICO</name>
<dbReference type="EC" id="4.3.2.3" evidence="5"/>
<gene>
    <name evidence="5" type="ORF">ACFQ3U_15560</name>
</gene>
<comment type="subunit">
    <text evidence="1">Homodimer.</text>
</comment>
<dbReference type="RefSeq" id="WP_343960363.1">
    <property type="nucleotide sequence ID" value="NZ_BAAAKZ010000007.1"/>
</dbReference>
<dbReference type="InterPro" id="IPR024060">
    <property type="entry name" value="Ureidoglycolate_lyase_dom_sf"/>
</dbReference>
<dbReference type="Pfam" id="PF04115">
    <property type="entry name" value="Ureidogly_lyase"/>
    <property type="match status" value="1"/>
</dbReference>
<evidence type="ECO:0000256" key="4">
    <source>
        <dbReference type="ARBA" id="ARBA00047684"/>
    </source>
</evidence>
<proteinExistence type="predicted"/>
<organism evidence="5 6">
    <name type="scientific">Leucobacter albus</name>
    <dbReference type="NCBI Taxonomy" id="272210"/>
    <lineage>
        <taxon>Bacteria</taxon>
        <taxon>Bacillati</taxon>
        <taxon>Actinomycetota</taxon>
        <taxon>Actinomycetes</taxon>
        <taxon>Micrococcales</taxon>
        <taxon>Microbacteriaceae</taxon>
        <taxon>Leucobacter</taxon>
    </lineage>
</organism>
<evidence type="ECO:0000256" key="3">
    <source>
        <dbReference type="ARBA" id="ARBA00023239"/>
    </source>
</evidence>
<evidence type="ECO:0000313" key="6">
    <source>
        <dbReference type="Proteomes" id="UP001597181"/>
    </source>
</evidence>
<accession>A0ABW3TUH3</accession>
<comment type="caution">
    <text evidence="5">The sequence shown here is derived from an EMBL/GenBank/DDBJ whole genome shotgun (WGS) entry which is preliminary data.</text>
</comment>
<dbReference type="Gene3D" id="2.60.120.480">
    <property type="entry name" value="Ureidoglycolate hydrolase"/>
    <property type="match status" value="1"/>
</dbReference>
<dbReference type="SUPFAM" id="SSF51182">
    <property type="entry name" value="RmlC-like cupins"/>
    <property type="match status" value="1"/>
</dbReference>
<sequence>MSAIDGVETRASVAAESVTAEPVTAESFAPFGRVLPMSNGPHEALVLTAGDGWDDAYTRSPITREVPSLGMTSAPAAPYASTFMERHVNIEEALLPAGHPIVLAVASTGEGEAPRAEDVRAFVIEPGTAVVLHPGVWHDACRGLGEPTSYYWLASCVDAGSSPWTPIVGGPVAVGVPA</sequence>
<keyword evidence="6" id="KW-1185">Reference proteome</keyword>
<dbReference type="Proteomes" id="UP001597181">
    <property type="component" value="Unassembled WGS sequence"/>
</dbReference>
<comment type="catalytic activity">
    <reaction evidence="4">
        <text>(S)-ureidoglycolate = urea + glyoxylate</text>
        <dbReference type="Rhea" id="RHEA:11304"/>
        <dbReference type="ChEBI" id="CHEBI:16199"/>
        <dbReference type="ChEBI" id="CHEBI:36655"/>
        <dbReference type="ChEBI" id="CHEBI:57296"/>
        <dbReference type="EC" id="4.3.2.3"/>
    </reaction>
</comment>
<dbReference type="GO" id="GO:0050385">
    <property type="term" value="F:ureidoglycolate lyase activity"/>
    <property type="evidence" value="ECO:0007669"/>
    <property type="project" value="UniProtKB-EC"/>
</dbReference>
<evidence type="ECO:0000313" key="5">
    <source>
        <dbReference type="EMBL" id="MFD1203314.1"/>
    </source>
</evidence>
<dbReference type="EMBL" id="JBHTLY010000011">
    <property type="protein sequence ID" value="MFD1203314.1"/>
    <property type="molecule type" value="Genomic_DNA"/>
</dbReference>
<dbReference type="InterPro" id="IPR011051">
    <property type="entry name" value="RmlC_Cupin_sf"/>
</dbReference>